<accession>A0ABU2Y7V2</accession>
<keyword evidence="2" id="KW-1185">Reference proteome</keyword>
<keyword evidence="1" id="KW-0378">Hydrolase</keyword>
<evidence type="ECO:0000313" key="2">
    <source>
        <dbReference type="Proteomes" id="UP001252186"/>
    </source>
</evidence>
<evidence type="ECO:0000313" key="1">
    <source>
        <dbReference type="EMBL" id="MDT0554271.1"/>
    </source>
</evidence>
<dbReference type="RefSeq" id="WP_311594357.1">
    <property type="nucleotide sequence ID" value="NZ_JAVRHV010000009.1"/>
</dbReference>
<organism evidence="1 2">
    <name type="scientific">Urechidicola vernalis</name>
    <dbReference type="NCBI Taxonomy" id="3075600"/>
    <lineage>
        <taxon>Bacteria</taxon>
        <taxon>Pseudomonadati</taxon>
        <taxon>Bacteroidota</taxon>
        <taxon>Flavobacteriia</taxon>
        <taxon>Flavobacteriales</taxon>
        <taxon>Flavobacteriaceae</taxon>
        <taxon>Urechidicola</taxon>
    </lineage>
</organism>
<reference evidence="1 2" key="1">
    <citation type="submission" date="2023-09" db="EMBL/GenBank/DDBJ databases">
        <authorList>
            <person name="Rey-Velasco X."/>
        </authorList>
    </citation>
    <scope>NUCLEOTIDE SEQUENCE [LARGE SCALE GENOMIC DNA]</scope>
    <source>
        <strain evidence="1 2">P050</strain>
    </source>
</reference>
<name>A0ABU2Y7V2_9FLAO</name>
<proteinExistence type="predicted"/>
<comment type="caution">
    <text evidence="1">The sequence shown here is derived from an EMBL/GenBank/DDBJ whole genome shotgun (WGS) entry which is preliminary data.</text>
</comment>
<protein>
    <submittedName>
        <fullName evidence="1">SGNH/GDSL hydrolase family protein</fullName>
    </submittedName>
</protein>
<dbReference type="GO" id="GO:0016787">
    <property type="term" value="F:hydrolase activity"/>
    <property type="evidence" value="ECO:0007669"/>
    <property type="project" value="UniProtKB-KW"/>
</dbReference>
<dbReference type="EMBL" id="JAVRHV010000009">
    <property type="protein sequence ID" value="MDT0554271.1"/>
    <property type="molecule type" value="Genomic_DNA"/>
</dbReference>
<dbReference type="CDD" id="cd00229">
    <property type="entry name" value="SGNH_hydrolase"/>
    <property type="match status" value="1"/>
</dbReference>
<gene>
    <name evidence="1" type="ORF">RM519_13500</name>
</gene>
<dbReference type="Proteomes" id="UP001252186">
    <property type="component" value="Unassembled WGS sequence"/>
</dbReference>
<dbReference type="InterPro" id="IPR036514">
    <property type="entry name" value="SGNH_hydro_sf"/>
</dbReference>
<dbReference type="Gene3D" id="3.40.50.1110">
    <property type="entry name" value="SGNH hydrolase"/>
    <property type="match status" value="1"/>
</dbReference>
<sequence length="182" mass="20323">MVDAQNNSTILFIGNSLTYTNNLPQLVKKEAKKKGVKIKSTVLAKPNYAIVDHLNEGSVQKKLKAKNYDYIIIQQGPSSQPEGKKLLIESGIAINALIKGTKTKLVYFMVWPSMAYYQTFDGVIKNHKDAAKLNNALLCPVGEEWKQHFDATKNFDYYGPDGFHPSLKGSKKAAEIIVKTLF</sequence>
<dbReference type="SUPFAM" id="SSF52266">
    <property type="entry name" value="SGNH hydrolase"/>
    <property type="match status" value="1"/>
</dbReference>